<dbReference type="Proteomes" id="UP000183410">
    <property type="component" value="Unassembled WGS sequence"/>
</dbReference>
<reference evidence="3" key="1">
    <citation type="submission" date="2016-10" db="EMBL/GenBank/DDBJ databases">
        <authorList>
            <person name="Varghese N."/>
            <person name="Submissions S."/>
        </authorList>
    </citation>
    <scope>NUCLEOTIDE SEQUENCE [LARGE SCALE GENOMIC DNA]</scope>
    <source>
        <strain evidence="3">CGMCC 1.10223</strain>
    </source>
</reference>
<evidence type="ECO:0000313" key="3">
    <source>
        <dbReference type="Proteomes" id="UP000183410"/>
    </source>
</evidence>
<feature type="compositionally biased region" description="Polar residues" evidence="1">
    <location>
        <begin position="38"/>
        <end position="47"/>
    </location>
</feature>
<organism evidence="2 3">
    <name type="scientific">Paenibacillus algorifonticola</name>
    <dbReference type="NCBI Taxonomy" id="684063"/>
    <lineage>
        <taxon>Bacteria</taxon>
        <taxon>Bacillati</taxon>
        <taxon>Bacillota</taxon>
        <taxon>Bacilli</taxon>
        <taxon>Bacillales</taxon>
        <taxon>Paenibacillaceae</taxon>
        <taxon>Paenibacillus</taxon>
    </lineage>
</organism>
<dbReference type="EMBL" id="FONN01000015">
    <property type="protein sequence ID" value="SFF14127.1"/>
    <property type="molecule type" value="Genomic_DNA"/>
</dbReference>
<proteinExistence type="predicted"/>
<feature type="region of interest" description="Disordered" evidence="1">
    <location>
        <begin position="32"/>
        <end position="55"/>
    </location>
</feature>
<name>A0A1I2GB20_9BACL</name>
<evidence type="ECO:0000313" key="2">
    <source>
        <dbReference type="EMBL" id="SFF14127.1"/>
    </source>
</evidence>
<gene>
    <name evidence="2" type="ORF">SAMN04487969_11549</name>
</gene>
<keyword evidence="3" id="KW-1185">Reference proteome</keyword>
<dbReference type="AlphaFoldDB" id="A0A1I2GB20"/>
<accession>A0A1I2GB20</accession>
<sequence>MKVALKLSEETLKENAPTLRCGLSLYTTEKNAALGPHSSPTSIQLNYSPEDKNLS</sequence>
<protein>
    <submittedName>
        <fullName evidence="2">Uncharacterized protein</fullName>
    </submittedName>
</protein>
<evidence type="ECO:0000256" key="1">
    <source>
        <dbReference type="SAM" id="MobiDB-lite"/>
    </source>
</evidence>